<evidence type="ECO:0000313" key="2">
    <source>
        <dbReference type="Proteomes" id="UP000187408"/>
    </source>
</evidence>
<dbReference type="CDD" id="cd09732">
    <property type="entry name" value="Csx1_III-U"/>
    <property type="match status" value="1"/>
</dbReference>
<proteinExistence type="predicted"/>
<comment type="caution">
    <text evidence="1">The sequence shown here is derived from an EMBL/GenBank/DDBJ whole genome shotgun (WGS) entry which is preliminary data.</text>
</comment>
<reference evidence="1 2" key="1">
    <citation type="submission" date="2016-10" db="EMBL/GenBank/DDBJ databases">
        <title>Genome sequence of a sulfur-reducing bacterium Desulfurobacterium indicum K6013.</title>
        <authorList>
            <person name="Cao J."/>
            <person name="Shao Z."/>
            <person name="Alain K."/>
            <person name="Jebbar M."/>
        </authorList>
    </citation>
    <scope>NUCLEOTIDE SEQUENCE [LARGE SCALE GENOMIC DNA]</scope>
    <source>
        <strain evidence="1 2">K6013</strain>
    </source>
</reference>
<dbReference type="NCBIfam" id="TIGR02221">
    <property type="entry name" value="cas_TM1812"/>
    <property type="match status" value="1"/>
</dbReference>
<name>A0A1R1ML22_9BACT</name>
<gene>
    <name evidence="1" type="ORF">BLW93_05565</name>
</gene>
<dbReference type="OrthoDB" id="11728at2"/>
<accession>A0A1R1ML22</accession>
<evidence type="ECO:0000313" key="1">
    <source>
        <dbReference type="EMBL" id="OMH40394.1"/>
    </source>
</evidence>
<dbReference type="RefSeq" id="WP_076713114.1">
    <property type="nucleotide sequence ID" value="NZ_MOEN01000018.1"/>
</dbReference>
<dbReference type="EMBL" id="MOEN01000018">
    <property type="protein sequence ID" value="OMH40394.1"/>
    <property type="molecule type" value="Genomic_DNA"/>
</dbReference>
<keyword evidence="2" id="KW-1185">Reference proteome</keyword>
<protein>
    <submittedName>
        <fullName evidence="1">CRISPR-associated protein</fullName>
    </submittedName>
</protein>
<dbReference type="AlphaFoldDB" id="A0A1R1ML22"/>
<dbReference type="InterPro" id="IPR013383">
    <property type="entry name" value="CRISPR-assoc_prot_DxTHG_CS"/>
</dbReference>
<organism evidence="1 2">
    <name type="scientific">Desulfurobacterium indicum</name>
    <dbReference type="NCBI Taxonomy" id="1914305"/>
    <lineage>
        <taxon>Bacteria</taxon>
        <taxon>Pseudomonadati</taxon>
        <taxon>Aquificota</taxon>
        <taxon>Aquificia</taxon>
        <taxon>Desulfurobacteriales</taxon>
        <taxon>Desulfurobacteriaceae</taxon>
        <taxon>Desulfurobacterium</taxon>
    </lineage>
</organism>
<dbReference type="NCBIfam" id="TIGR02549">
    <property type="entry name" value="CRISPR_DxTHG"/>
    <property type="match status" value="1"/>
</dbReference>
<dbReference type="STRING" id="1914305.BLW93_05565"/>
<dbReference type="Proteomes" id="UP000187408">
    <property type="component" value="Unassembled WGS sequence"/>
</dbReference>
<sequence length="414" mass="48726">MVEVLASFLGTSNYREATYLLYDEKVRTKYIQSALLQILNTKNWKKKEREKIFRIFLTPTAKEKNWSSLKSEIEKLPIDIKLEPIFIDKDIISSETQIWQLFEKLASSFNENESVTFDITHGFRFYPMMLMVMLSYLKLTKNIKVAGIFYGAWEARQKIDDEEVTPILELTDLDKIFDWIIGTQNFVKYGISETLTELLENESRNILKETQGKDKNAEQLKKFSVNLKIFTKSIRTCRGKEIISGFSKNKFSCEDKAQLKEPEKLNYEILKNLTDEFEIKNGKYSKLLKNLLKEIQISVKNFSTGRIENLLSAAKWCYSHDLIQQGYTFLREYITTCIVKKEFGIEKIFCFKQREEADKKIILSEEWENLLLDIAKYRNDINHCGMREETHSTKVLKEQLGRLIKKVQTEKMDK</sequence>
<dbReference type="InterPro" id="IPR011742">
    <property type="entry name" value="CRISPR-assoc_prot_TM1812"/>
</dbReference>
<dbReference type="SUPFAM" id="SSF160980">
    <property type="entry name" value="SSO1389-like"/>
    <property type="match status" value="1"/>
</dbReference>